<dbReference type="Proteomes" id="UP000198757">
    <property type="component" value="Unassembled WGS sequence"/>
</dbReference>
<reference evidence="3" key="1">
    <citation type="submission" date="2016-10" db="EMBL/GenBank/DDBJ databases">
        <authorList>
            <person name="Varghese N."/>
            <person name="Submissions S."/>
        </authorList>
    </citation>
    <scope>NUCLEOTIDE SEQUENCE [LARGE SCALE GENOMIC DNA]</scope>
    <source>
        <strain evidence="3">DSM 25811 / CCM 8410 / LMG 26954 / E90</strain>
    </source>
</reference>
<dbReference type="EMBL" id="FMZO01000009">
    <property type="protein sequence ID" value="SDD48667.1"/>
    <property type="molecule type" value="Genomic_DNA"/>
</dbReference>
<feature type="chain" id="PRO_5011712349" description="DUF306 domain-containing protein" evidence="1">
    <location>
        <begin position="22"/>
        <end position="131"/>
    </location>
</feature>
<protein>
    <recommendedName>
        <fullName evidence="4">DUF306 domain-containing protein</fullName>
    </recommendedName>
</protein>
<dbReference type="AlphaFoldDB" id="A0A1G6V6P6"/>
<dbReference type="RefSeq" id="WP_143019815.1">
    <property type="nucleotide sequence ID" value="NZ_FMZO01000009.1"/>
</dbReference>
<evidence type="ECO:0008006" key="4">
    <source>
        <dbReference type="Google" id="ProtNLM"/>
    </source>
</evidence>
<evidence type="ECO:0000313" key="2">
    <source>
        <dbReference type="EMBL" id="SDD48667.1"/>
    </source>
</evidence>
<proteinExistence type="predicted"/>
<accession>A0A1G6V6P6</accession>
<sequence>MKKQLRIGTISLLLFISAMLASCKKKDTSREQGAIAGDWILYTEHGAKIGTLSFRSNDSVYFNEGCCPQSGIYATVARDRYQILFAPRPCMAICLNWFATDAAVTVKLNGDEFRLFQEQPDLLLKGRRSSD</sequence>
<feature type="signal peptide" evidence="1">
    <location>
        <begin position="1"/>
        <end position="21"/>
    </location>
</feature>
<evidence type="ECO:0000313" key="3">
    <source>
        <dbReference type="Proteomes" id="UP000198757"/>
    </source>
</evidence>
<keyword evidence="1" id="KW-0732">Signal</keyword>
<dbReference type="PROSITE" id="PS51257">
    <property type="entry name" value="PROKAR_LIPOPROTEIN"/>
    <property type="match status" value="1"/>
</dbReference>
<evidence type="ECO:0000256" key="1">
    <source>
        <dbReference type="SAM" id="SignalP"/>
    </source>
</evidence>
<keyword evidence="3" id="KW-1185">Reference proteome</keyword>
<gene>
    <name evidence="2" type="ORF">SAMN04487894_109195</name>
</gene>
<name>A0A1G6V6P6_NIADE</name>
<organism evidence="2 3">
    <name type="scientific">Niabella drilacis (strain DSM 25811 / CCM 8410 / CCUG 62505 / LMG 26954 / E90)</name>
    <dbReference type="NCBI Taxonomy" id="1285928"/>
    <lineage>
        <taxon>Bacteria</taxon>
        <taxon>Pseudomonadati</taxon>
        <taxon>Bacteroidota</taxon>
        <taxon>Chitinophagia</taxon>
        <taxon>Chitinophagales</taxon>
        <taxon>Chitinophagaceae</taxon>
        <taxon>Niabella</taxon>
    </lineage>
</organism>